<gene>
    <name evidence="2" type="ORF">ACFPKY_11045</name>
</gene>
<reference evidence="3" key="1">
    <citation type="journal article" date="2019" name="Int. J. Syst. Evol. Microbiol.">
        <title>The Global Catalogue of Microorganisms (GCM) 10K type strain sequencing project: providing services to taxonomists for standard genome sequencing and annotation.</title>
        <authorList>
            <consortium name="The Broad Institute Genomics Platform"/>
            <consortium name="The Broad Institute Genome Sequencing Center for Infectious Disease"/>
            <person name="Wu L."/>
            <person name="Ma J."/>
        </authorList>
    </citation>
    <scope>NUCLEOTIDE SEQUENCE [LARGE SCALE GENOMIC DNA]</scope>
    <source>
        <strain evidence="3">KACC 13778</strain>
    </source>
</reference>
<accession>A0ABW0N405</accession>
<evidence type="ECO:0000259" key="1">
    <source>
        <dbReference type="Pfam" id="PF00144"/>
    </source>
</evidence>
<organism evidence="2 3">
    <name type="scientific">Nocardioides caricicola</name>
    <dbReference type="NCBI Taxonomy" id="634770"/>
    <lineage>
        <taxon>Bacteria</taxon>
        <taxon>Bacillati</taxon>
        <taxon>Actinomycetota</taxon>
        <taxon>Actinomycetes</taxon>
        <taxon>Propionibacteriales</taxon>
        <taxon>Nocardioidaceae</taxon>
        <taxon>Nocardioides</taxon>
    </lineage>
</organism>
<dbReference type="InterPro" id="IPR050491">
    <property type="entry name" value="AmpC-like"/>
</dbReference>
<dbReference type="PANTHER" id="PTHR46825">
    <property type="entry name" value="D-ALANYL-D-ALANINE-CARBOXYPEPTIDASE/ENDOPEPTIDASE AMPH"/>
    <property type="match status" value="1"/>
</dbReference>
<protein>
    <submittedName>
        <fullName evidence="2">Serine hydrolase domain-containing protein</fullName>
        <ecNumber evidence="2">3.-.-.-</ecNumber>
    </submittedName>
</protein>
<dbReference type="RefSeq" id="WP_345173043.1">
    <property type="nucleotide sequence ID" value="NZ_BAABFQ010000004.1"/>
</dbReference>
<dbReference type="Proteomes" id="UP001595956">
    <property type="component" value="Unassembled WGS sequence"/>
</dbReference>
<evidence type="ECO:0000313" key="3">
    <source>
        <dbReference type="Proteomes" id="UP001595956"/>
    </source>
</evidence>
<comment type="caution">
    <text evidence="2">The sequence shown here is derived from an EMBL/GenBank/DDBJ whole genome shotgun (WGS) entry which is preliminary data.</text>
</comment>
<dbReference type="EMBL" id="JBHSMD010000003">
    <property type="protein sequence ID" value="MFC5493644.1"/>
    <property type="molecule type" value="Genomic_DNA"/>
</dbReference>
<dbReference type="EC" id="3.-.-.-" evidence="2"/>
<keyword evidence="3" id="KW-1185">Reference proteome</keyword>
<feature type="domain" description="Beta-lactamase-related" evidence="1">
    <location>
        <begin position="31"/>
        <end position="299"/>
    </location>
</feature>
<dbReference type="GO" id="GO:0016787">
    <property type="term" value="F:hydrolase activity"/>
    <property type="evidence" value="ECO:0007669"/>
    <property type="project" value="UniProtKB-KW"/>
</dbReference>
<dbReference type="InterPro" id="IPR001466">
    <property type="entry name" value="Beta-lactam-related"/>
</dbReference>
<name>A0ABW0N405_9ACTN</name>
<dbReference type="SUPFAM" id="SSF56601">
    <property type="entry name" value="beta-lactamase/transpeptidase-like"/>
    <property type="match status" value="1"/>
</dbReference>
<evidence type="ECO:0000313" key="2">
    <source>
        <dbReference type="EMBL" id="MFC5493644.1"/>
    </source>
</evidence>
<dbReference type="PANTHER" id="PTHR46825:SF7">
    <property type="entry name" value="D-ALANYL-D-ALANINE CARBOXYPEPTIDASE"/>
    <property type="match status" value="1"/>
</dbReference>
<sequence length="313" mass="33081">MLERLGTTHFGDAAWGLALLADGEVTHASHRLPENGDAEIGSITKGVTGLLYRDAITRGEVQADDLVEKHLPLAGCPAGAVTLGSLAEHRSGLPRLPVVPDMTGRSWRLWRHQQNPYGDTLAELLEQTRATRVGKPKARYSNLGFELLGHAVAAAAHSTYRELVRARVAEPLGLTSWYLPTTPGELGPNAVAGTSRRGKPAEAWTGEALGPAGGIRSTLADLTTFAAALLDGTAPGVDALEPTRNFAGPAVRIGSAWMTTRIRDRDVTWHNGGTGGWSSFIGLDREAGRAAVVLLGRARSVDKVGMELVAPAS</sequence>
<dbReference type="InterPro" id="IPR012338">
    <property type="entry name" value="Beta-lactam/transpept-like"/>
</dbReference>
<proteinExistence type="predicted"/>
<dbReference type="Gene3D" id="3.40.710.10">
    <property type="entry name" value="DD-peptidase/beta-lactamase superfamily"/>
    <property type="match status" value="1"/>
</dbReference>
<dbReference type="Pfam" id="PF00144">
    <property type="entry name" value="Beta-lactamase"/>
    <property type="match status" value="1"/>
</dbReference>
<keyword evidence="2" id="KW-0378">Hydrolase</keyword>